<dbReference type="CDD" id="cd06186">
    <property type="entry name" value="NOX_Duox_like_FAD_NADP"/>
    <property type="match status" value="1"/>
</dbReference>
<comment type="subcellular location">
    <subcellularLocation>
        <location evidence="1">Membrane</location>
        <topology evidence="1">Multi-pass membrane protein</topology>
    </subcellularLocation>
</comment>
<feature type="domain" description="FAD-binding FR-type" evidence="10">
    <location>
        <begin position="437"/>
        <end position="591"/>
    </location>
</feature>
<feature type="region of interest" description="Disordered" evidence="8">
    <location>
        <begin position="514"/>
        <end position="542"/>
    </location>
</feature>
<evidence type="ECO:0000259" key="10">
    <source>
        <dbReference type="PROSITE" id="PS51384"/>
    </source>
</evidence>
<dbReference type="InterPro" id="IPR013112">
    <property type="entry name" value="FAD-bd_8"/>
</dbReference>
<keyword evidence="6 9" id="KW-0472">Membrane</keyword>
<evidence type="ECO:0000256" key="4">
    <source>
        <dbReference type="ARBA" id="ARBA00022989"/>
    </source>
</evidence>
<organism evidence="11 12">
    <name type="scientific">Trichoderma ghanense</name>
    <dbReference type="NCBI Taxonomy" id="65468"/>
    <lineage>
        <taxon>Eukaryota</taxon>
        <taxon>Fungi</taxon>
        <taxon>Dikarya</taxon>
        <taxon>Ascomycota</taxon>
        <taxon>Pezizomycotina</taxon>
        <taxon>Sordariomycetes</taxon>
        <taxon>Hypocreomycetidae</taxon>
        <taxon>Hypocreales</taxon>
        <taxon>Hypocreaceae</taxon>
        <taxon>Trichoderma</taxon>
    </lineage>
</organism>
<dbReference type="InterPro" id="IPR013130">
    <property type="entry name" value="Fe3_Rdtase_TM_dom"/>
</dbReference>
<evidence type="ECO:0000256" key="3">
    <source>
        <dbReference type="ARBA" id="ARBA00022692"/>
    </source>
</evidence>
<evidence type="ECO:0000256" key="9">
    <source>
        <dbReference type="SAM" id="Phobius"/>
    </source>
</evidence>
<dbReference type="InterPro" id="IPR017927">
    <property type="entry name" value="FAD-bd_FR_type"/>
</dbReference>
<dbReference type="SFLD" id="SFLDG01168">
    <property type="entry name" value="Ferric_reductase_subgroup_(FRE"/>
    <property type="match status" value="1"/>
</dbReference>
<keyword evidence="7" id="KW-0325">Glycoprotein</keyword>
<evidence type="ECO:0000313" key="11">
    <source>
        <dbReference type="EMBL" id="TFB01214.1"/>
    </source>
</evidence>
<keyword evidence="3 9" id="KW-0812">Transmembrane</keyword>
<feature type="transmembrane region" description="Helical" evidence="9">
    <location>
        <begin position="337"/>
        <end position="356"/>
    </location>
</feature>
<dbReference type="Proteomes" id="UP001642720">
    <property type="component" value="Unassembled WGS sequence"/>
</dbReference>
<dbReference type="InterPro" id="IPR039261">
    <property type="entry name" value="FNR_nucleotide-bd"/>
</dbReference>
<keyword evidence="4 9" id="KW-1133">Transmembrane helix</keyword>
<reference evidence="11 12" key="1">
    <citation type="submission" date="2018-01" db="EMBL/GenBank/DDBJ databases">
        <title>Genome characterization of the sugarcane-associated fungus Trichoderma ghanense CCMA-1212 and their application in lignocelulose bioconversion.</title>
        <authorList>
            <person name="Steindorff A.S."/>
            <person name="Mendes T.D."/>
            <person name="Vilela E.S.D."/>
            <person name="Rodrigues D.S."/>
            <person name="Formighieri E.F."/>
            <person name="Melo I.S."/>
            <person name="Favaro L.C.L."/>
        </authorList>
    </citation>
    <scope>NUCLEOTIDE SEQUENCE [LARGE SCALE GENOMIC DNA]</scope>
    <source>
        <strain evidence="11 12">CCMA-1212</strain>
    </source>
</reference>
<evidence type="ECO:0000256" key="6">
    <source>
        <dbReference type="ARBA" id="ARBA00023136"/>
    </source>
</evidence>
<feature type="transmembrane region" description="Helical" evidence="9">
    <location>
        <begin position="390"/>
        <end position="411"/>
    </location>
</feature>
<evidence type="ECO:0000256" key="2">
    <source>
        <dbReference type="ARBA" id="ARBA00022448"/>
    </source>
</evidence>
<feature type="transmembrane region" description="Helical" evidence="9">
    <location>
        <begin position="362"/>
        <end position="383"/>
    </location>
</feature>
<evidence type="ECO:0000256" key="8">
    <source>
        <dbReference type="SAM" id="MobiDB-lite"/>
    </source>
</evidence>
<keyword evidence="5" id="KW-0406">Ion transport</keyword>
<proteinExistence type="predicted"/>
<evidence type="ECO:0000256" key="1">
    <source>
        <dbReference type="ARBA" id="ARBA00004141"/>
    </source>
</evidence>
<dbReference type="Pfam" id="PF08022">
    <property type="entry name" value="FAD_binding_8"/>
    <property type="match status" value="1"/>
</dbReference>
<evidence type="ECO:0000256" key="7">
    <source>
        <dbReference type="ARBA" id="ARBA00023180"/>
    </source>
</evidence>
<accession>A0ABY2H0N7</accession>
<feature type="transmembrane region" description="Helical" evidence="9">
    <location>
        <begin position="250"/>
        <end position="269"/>
    </location>
</feature>
<dbReference type="PROSITE" id="PS51384">
    <property type="entry name" value="FAD_FR"/>
    <property type="match status" value="1"/>
</dbReference>
<keyword evidence="12" id="KW-1185">Reference proteome</keyword>
<feature type="compositionally biased region" description="Low complexity" evidence="8">
    <location>
        <begin position="516"/>
        <end position="530"/>
    </location>
</feature>
<name>A0ABY2H0N7_9HYPO</name>
<dbReference type="PANTHER" id="PTHR32361">
    <property type="entry name" value="FERRIC/CUPRIC REDUCTASE TRANSMEMBRANE COMPONENT"/>
    <property type="match status" value="1"/>
</dbReference>
<dbReference type="RefSeq" id="XP_073557415.1">
    <property type="nucleotide sequence ID" value="XM_073704154.1"/>
</dbReference>
<protein>
    <submittedName>
        <fullName evidence="11">Ferric reductase transmembrane component 4</fullName>
    </submittedName>
</protein>
<feature type="transmembrane region" description="Helical" evidence="9">
    <location>
        <begin position="191"/>
        <end position="211"/>
    </location>
</feature>
<evidence type="ECO:0000313" key="12">
    <source>
        <dbReference type="Proteomes" id="UP001642720"/>
    </source>
</evidence>
<dbReference type="SFLD" id="SFLDS00052">
    <property type="entry name" value="Ferric_Reductase_Domain"/>
    <property type="match status" value="1"/>
</dbReference>
<gene>
    <name evidence="11" type="ORF">CCMA1212_006966</name>
</gene>
<dbReference type="GeneID" id="300578604"/>
<dbReference type="EMBL" id="PPTA01000009">
    <property type="protein sequence ID" value="TFB01214.1"/>
    <property type="molecule type" value="Genomic_DNA"/>
</dbReference>
<dbReference type="PANTHER" id="PTHR32361:SF9">
    <property type="entry name" value="FERRIC REDUCTASE TRANSMEMBRANE COMPONENT 3-RELATED"/>
    <property type="match status" value="1"/>
</dbReference>
<comment type="caution">
    <text evidence="11">The sequence shown here is derived from an EMBL/GenBank/DDBJ whole genome shotgun (WGS) entry which is preliminary data.</text>
</comment>
<feature type="transmembrane region" description="Helical" evidence="9">
    <location>
        <begin position="290"/>
        <end position="309"/>
    </location>
</feature>
<sequence length="713" mass="78521">MRSSNDVATAVGGSDALLQPPKQPARIAKMRSACILPFWAPGASALLEGMGRTSYDPLCAESCLRSFTSLMLPCTDMEGGMEMMSTPPSCRAESTPFLTSVAWCMSDKCIGVPASKLEAYWEDWVTGDKAVQPKWTFSEALANVDPRPPKVQLDSSDMSLNATSIVAPTTYMSQWNVLGNVRDETAIESKYSVALVVIAVGVPVLTTWLGYLPWIPAVFDKLKPYVVYPSTIGTYSVRPLPFQLGNAPTTGQGLFIALFVILNVVFTAVEYHIRQPNAWFADGWHELIAFLLYRTGSFAFALLPVLILFASRNNVLLWLANWSHPTYLLLHRWVGRIFALYAVLHSIFGLLTYTQYENTAWWKWGAAATVFSVAICLGSGLYVRRANYEIFLISHIVLAVLIVVGCWHHLVLWYESMGMHLPDYTSGYEDWLYTAIAVWFADRLVRVVRVLRSGIRRSVVTDLGSGYVRVDIPGIRWGVEPGNHVYAYFPTLSPLRPWENHPFSIVPTAILDRSNRSGTSSELSGSPSPSAHRDEEKQAGVSSTVGAFTGEQAQSGVTLLIKKSAGITKYLEHHGGLLTLLEGPYPNAEPKDLLRCDRLVLIGGGIGITDLLPWAYNHWNVRVVWSVKDSAACLIDEVKGALDTSSITQKDIRVGSRFNVVEVIDEEASVGWRKVGVIVSGPGSLCDDVRAAVSSAGRAGQTNFHLEVDAYSW</sequence>
<keyword evidence="2" id="KW-0813">Transport</keyword>
<evidence type="ECO:0000256" key="5">
    <source>
        <dbReference type="ARBA" id="ARBA00023065"/>
    </source>
</evidence>
<dbReference type="SUPFAM" id="SSF52343">
    <property type="entry name" value="Ferredoxin reductase-like, C-terminal NADP-linked domain"/>
    <property type="match status" value="1"/>
</dbReference>
<dbReference type="Pfam" id="PF01794">
    <property type="entry name" value="Ferric_reduct"/>
    <property type="match status" value="1"/>
</dbReference>
<dbReference type="InterPro" id="IPR051410">
    <property type="entry name" value="Ferric/Cupric_Reductase"/>
</dbReference>